<evidence type="ECO:0000256" key="1">
    <source>
        <dbReference type="SAM" id="MobiDB-lite"/>
    </source>
</evidence>
<feature type="compositionally biased region" description="Gly residues" evidence="1">
    <location>
        <begin position="301"/>
        <end position="310"/>
    </location>
</feature>
<gene>
    <name evidence="4" type="ORF">ACFQQL_06115</name>
</gene>
<comment type="caution">
    <text evidence="4">The sequence shown here is derived from an EMBL/GenBank/DDBJ whole genome shotgun (WGS) entry which is preliminary data.</text>
</comment>
<keyword evidence="3" id="KW-0732">Signal</keyword>
<keyword evidence="2" id="KW-1133">Transmembrane helix</keyword>
<feature type="region of interest" description="Disordered" evidence="1">
    <location>
        <begin position="95"/>
        <end position="116"/>
    </location>
</feature>
<dbReference type="EMBL" id="JBHTCQ010000001">
    <property type="protein sequence ID" value="MFC7404678.1"/>
    <property type="molecule type" value="Genomic_DNA"/>
</dbReference>
<evidence type="ECO:0000313" key="5">
    <source>
        <dbReference type="Proteomes" id="UP001596455"/>
    </source>
</evidence>
<reference evidence="5" key="1">
    <citation type="journal article" date="2019" name="Int. J. Syst. Evol. Microbiol.">
        <title>The Global Catalogue of Microorganisms (GCM) 10K type strain sequencing project: providing services to taxonomists for standard genome sequencing and annotation.</title>
        <authorList>
            <consortium name="The Broad Institute Genomics Platform"/>
            <consortium name="The Broad Institute Genome Sequencing Center for Infectious Disease"/>
            <person name="Wu L."/>
            <person name="Ma J."/>
        </authorList>
    </citation>
    <scope>NUCLEOTIDE SEQUENCE [LARGE SCALE GENOMIC DNA]</scope>
    <source>
        <strain evidence="5">JCM 1490</strain>
    </source>
</reference>
<keyword evidence="2" id="KW-0812">Transmembrane</keyword>
<feature type="region of interest" description="Disordered" evidence="1">
    <location>
        <begin position="287"/>
        <end position="325"/>
    </location>
</feature>
<feature type="chain" id="PRO_5045418378" description="LPXTG cell wall anchor domain-containing protein" evidence="3">
    <location>
        <begin position="28"/>
        <end position="352"/>
    </location>
</feature>
<evidence type="ECO:0000256" key="3">
    <source>
        <dbReference type="SAM" id="SignalP"/>
    </source>
</evidence>
<protein>
    <recommendedName>
        <fullName evidence="6">LPXTG cell wall anchor domain-containing protein</fullName>
    </recommendedName>
</protein>
<name>A0ABW2QBB8_9MICO</name>
<feature type="compositionally biased region" description="Acidic residues" evidence="1">
    <location>
        <begin position="95"/>
        <end position="104"/>
    </location>
</feature>
<keyword evidence="2" id="KW-0472">Membrane</keyword>
<sequence length="352" mass="37213">MVRLLAALAGALLASVGLGAGAVPAAAAPEQSVSTECNYIEVGIGGREAPAVVTVEIDGRVVDSGSLRLDRDQAQYIWSSALDFDVAHEWSVTVESEDDAEDWSDSGTTTPCDRDPSAWVGASGSCGTVSATVQSFPAGVLRIEVDGEVLFEERLQRGVGGELPDPDRYGYESAEVEIDPTVRHEWTVMIDAVDDEYDHEESGEIAPCTQDPDSPTDVAVEARCDALTVDVTSPESGNIWIEVDGDQVNSGDSRFDRSRSVTQRLDPGQSHEWEVAVMPESEHRASFWNGTTAPCDDPAPGGDGTGGSGTGDDRTGPALPGTGPGTSWLWPAALLIAGGAGALWWRERRVRG</sequence>
<organism evidence="4 5">
    <name type="scientific">Georgenia alba</name>
    <dbReference type="NCBI Taxonomy" id="2233858"/>
    <lineage>
        <taxon>Bacteria</taxon>
        <taxon>Bacillati</taxon>
        <taxon>Actinomycetota</taxon>
        <taxon>Actinomycetes</taxon>
        <taxon>Micrococcales</taxon>
        <taxon>Bogoriellaceae</taxon>
        <taxon>Georgenia</taxon>
    </lineage>
</organism>
<feature type="compositionally biased region" description="Low complexity" evidence="1">
    <location>
        <begin position="316"/>
        <end position="325"/>
    </location>
</feature>
<keyword evidence="5" id="KW-1185">Reference proteome</keyword>
<evidence type="ECO:0000313" key="4">
    <source>
        <dbReference type="EMBL" id="MFC7404678.1"/>
    </source>
</evidence>
<dbReference type="RefSeq" id="WP_382392299.1">
    <property type="nucleotide sequence ID" value="NZ_JBHTCQ010000001.1"/>
</dbReference>
<proteinExistence type="predicted"/>
<feature type="signal peptide" evidence="3">
    <location>
        <begin position="1"/>
        <end position="27"/>
    </location>
</feature>
<evidence type="ECO:0008006" key="6">
    <source>
        <dbReference type="Google" id="ProtNLM"/>
    </source>
</evidence>
<dbReference type="Proteomes" id="UP001596455">
    <property type="component" value="Unassembled WGS sequence"/>
</dbReference>
<evidence type="ECO:0000256" key="2">
    <source>
        <dbReference type="SAM" id="Phobius"/>
    </source>
</evidence>
<feature type="transmembrane region" description="Helical" evidence="2">
    <location>
        <begin position="328"/>
        <end position="345"/>
    </location>
</feature>
<accession>A0ABW2QBB8</accession>